<comment type="catalytic activity">
    <reaction evidence="13 16">
        <text>(4R,5S)-dethiobiotin + (sulfur carrier)-SH + 2 reduced [2Fe-2S]-[ferredoxin] + 2 S-adenosyl-L-methionine = (sulfur carrier)-H + biotin + 2 5'-deoxyadenosine + 2 L-methionine + 2 oxidized [2Fe-2S]-[ferredoxin]</text>
        <dbReference type="Rhea" id="RHEA:22060"/>
        <dbReference type="Rhea" id="RHEA-COMP:10000"/>
        <dbReference type="Rhea" id="RHEA-COMP:10001"/>
        <dbReference type="Rhea" id="RHEA-COMP:14737"/>
        <dbReference type="Rhea" id="RHEA-COMP:14739"/>
        <dbReference type="ChEBI" id="CHEBI:17319"/>
        <dbReference type="ChEBI" id="CHEBI:29917"/>
        <dbReference type="ChEBI" id="CHEBI:33737"/>
        <dbReference type="ChEBI" id="CHEBI:33738"/>
        <dbReference type="ChEBI" id="CHEBI:57586"/>
        <dbReference type="ChEBI" id="CHEBI:57844"/>
        <dbReference type="ChEBI" id="CHEBI:59789"/>
        <dbReference type="ChEBI" id="CHEBI:64428"/>
        <dbReference type="ChEBI" id="CHEBI:149473"/>
        <dbReference type="EC" id="2.8.1.6"/>
    </reaction>
</comment>
<evidence type="ECO:0000256" key="11">
    <source>
        <dbReference type="ARBA" id="ARBA00023004"/>
    </source>
</evidence>
<evidence type="ECO:0000256" key="16">
    <source>
        <dbReference type="HAMAP-Rule" id="MF_01694"/>
    </source>
</evidence>
<dbReference type="InterPro" id="IPR010722">
    <property type="entry name" value="BATS_dom"/>
</dbReference>
<keyword evidence="12 16" id="KW-0411">Iron-sulfur</keyword>
<dbReference type="AlphaFoldDB" id="A0A853JRY3"/>
<evidence type="ECO:0000256" key="3">
    <source>
        <dbReference type="ARBA" id="ARBA00011738"/>
    </source>
</evidence>
<dbReference type="InterPro" id="IPR013785">
    <property type="entry name" value="Aldolase_TIM"/>
</dbReference>
<evidence type="ECO:0000256" key="10">
    <source>
        <dbReference type="ARBA" id="ARBA00022756"/>
    </source>
</evidence>
<keyword evidence="10 16" id="KW-0093">Biotin biosynthesis</keyword>
<evidence type="ECO:0000256" key="15">
    <source>
        <dbReference type="ARBA" id="ARBA00070199"/>
    </source>
</evidence>
<feature type="binding site" evidence="16 17">
    <location>
        <position position="269"/>
    </location>
    <ligand>
        <name>[2Fe-2S] cluster</name>
        <dbReference type="ChEBI" id="CHEBI:190135"/>
    </ligand>
</feature>
<dbReference type="UniPathway" id="UPA00078">
    <property type="reaction ID" value="UER00162"/>
</dbReference>
<dbReference type="PIRSF" id="PIRSF001619">
    <property type="entry name" value="Biotin_synth"/>
    <property type="match status" value="1"/>
</dbReference>
<dbReference type="SFLD" id="SFLDS00029">
    <property type="entry name" value="Radical_SAM"/>
    <property type="match status" value="1"/>
</dbReference>
<evidence type="ECO:0000256" key="1">
    <source>
        <dbReference type="ARBA" id="ARBA00004942"/>
    </source>
</evidence>
<dbReference type="GO" id="GO:0009102">
    <property type="term" value="P:biotin biosynthetic process"/>
    <property type="evidence" value="ECO:0007669"/>
    <property type="project" value="UniProtKB-UniRule"/>
</dbReference>
<dbReference type="InterPro" id="IPR007197">
    <property type="entry name" value="rSAM"/>
</dbReference>
<evidence type="ECO:0000256" key="13">
    <source>
        <dbReference type="ARBA" id="ARBA00051157"/>
    </source>
</evidence>
<evidence type="ECO:0000313" key="19">
    <source>
        <dbReference type="EMBL" id="NZA39119.1"/>
    </source>
</evidence>
<dbReference type="NCBIfam" id="TIGR00433">
    <property type="entry name" value="bioB"/>
    <property type="match status" value="1"/>
</dbReference>
<evidence type="ECO:0000256" key="14">
    <source>
        <dbReference type="ARBA" id="ARBA00057568"/>
    </source>
</evidence>
<keyword evidence="7 16" id="KW-0949">S-adenosyl-L-methionine</keyword>
<feature type="binding site" evidence="16 17">
    <location>
        <position position="107"/>
    </location>
    <ligand>
        <name>[2Fe-2S] cluster</name>
        <dbReference type="ChEBI" id="CHEBI:190135"/>
    </ligand>
</feature>
<name>A0A853JRY3_9FIRM</name>
<evidence type="ECO:0000256" key="6">
    <source>
        <dbReference type="ARBA" id="ARBA00022679"/>
    </source>
</evidence>
<feature type="domain" description="Radical SAM core" evidence="18">
    <location>
        <begin position="45"/>
        <end position="274"/>
    </location>
</feature>
<dbReference type="Proteomes" id="UP000586254">
    <property type="component" value="Unassembled WGS sequence"/>
</dbReference>
<dbReference type="InterPro" id="IPR006638">
    <property type="entry name" value="Elp3/MiaA/NifB-like_rSAM"/>
</dbReference>
<dbReference type="InterPro" id="IPR002684">
    <property type="entry name" value="Biotin_synth/BioAB"/>
</dbReference>
<evidence type="ECO:0000256" key="17">
    <source>
        <dbReference type="PIRSR" id="PIRSR001619-1"/>
    </source>
</evidence>
<sequence length="323" mass="35404">MMNIGNLAEKIKYGYEINREEALELAYSSNTEALSTYAGELREQLCGRDFNLCTIINGKSGRCSENCTYCAQSAWFNTCVEEYPLLPEETVVESALSNYRQGVHRFSIVTSGKRLEDEEVDAVCCIYVKLAKTTPMGLCASHGLLSYEALLKLRKAGVTRYHNNLETSERFFAKICTTHTYSEKKTVIKDAQRAGLEVCSGGIIGLGESMEDRIDMAFTLKQLGVGSVPLNVLSPIPGTPLEGRIPLAYDEIVRTAAIFRFILPKAQLRLAGGRALFPDKGKRLMESGVNAAISGDMLTTAGIATHEDIAMITTLGFEVKANV</sequence>
<keyword evidence="6 16" id="KW-0808">Transferase</keyword>
<dbReference type="SFLD" id="SFLDG01060">
    <property type="entry name" value="BATS_domain_containing"/>
    <property type="match status" value="1"/>
</dbReference>
<dbReference type="Pfam" id="PF04055">
    <property type="entry name" value="Radical_SAM"/>
    <property type="match status" value="1"/>
</dbReference>
<keyword evidence="9 16" id="KW-0479">Metal-binding</keyword>
<dbReference type="FunFam" id="3.20.20.70:FF:000026">
    <property type="entry name" value="Biotin synthase"/>
    <property type="match status" value="1"/>
</dbReference>
<evidence type="ECO:0000256" key="5">
    <source>
        <dbReference type="ARBA" id="ARBA00022485"/>
    </source>
</evidence>
<comment type="pathway">
    <text evidence="1 16">Cofactor biosynthesis; biotin biosynthesis; biotin from 7,8-diaminononanoate: step 2/2.</text>
</comment>
<gene>
    <name evidence="16 19" type="primary">bioB</name>
    <name evidence="19" type="ORF">H0N91_13540</name>
</gene>
<feature type="binding site" evidence="16 17">
    <location>
        <position position="67"/>
    </location>
    <ligand>
        <name>[4Fe-4S] cluster</name>
        <dbReference type="ChEBI" id="CHEBI:49883"/>
        <note>4Fe-4S-S-AdoMet</note>
    </ligand>
</feature>
<organism evidence="19 20">
    <name type="scientific">Eubacterium callanderi</name>
    <dbReference type="NCBI Taxonomy" id="53442"/>
    <lineage>
        <taxon>Bacteria</taxon>
        <taxon>Bacillati</taxon>
        <taxon>Bacillota</taxon>
        <taxon>Clostridia</taxon>
        <taxon>Eubacteriales</taxon>
        <taxon>Eubacteriaceae</taxon>
        <taxon>Eubacterium</taxon>
    </lineage>
</organism>
<dbReference type="GO" id="GO:0004076">
    <property type="term" value="F:biotin synthase activity"/>
    <property type="evidence" value="ECO:0007669"/>
    <property type="project" value="UniProtKB-UniRule"/>
</dbReference>
<evidence type="ECO:0000256" key="2">
    <source>
        <dbReference type="ARBA" id="ARBA00010765"/>
    </source>
</evidence>
<feature type="binding site" evidence="16 17">
    <location>
        <position position="63"/>
    </location>
    <ligand>
        <name>[4Fe-4S] cluster</name>
        <dbReference type="ChEBI" id="CHEBI:49883"/>
        <note>4Fe-4S-S-AdoMet</note>
    </ligand>
</feature>
<dbReference type="SMART" id="SM00729">
    <property type="entry name" value="Elp3"/>
    <property type="match status" value="1"/>
</dbReference>
<comment type="cofactor">
    <cofactor evidence="17">
        <name>[2Fe-2S] cluster</name>
        <dbReference type="ChEBI" id="CHEBI:190135"/>
    </cofactor>
    <text evidence="17">Binds 1 [2Fe-2S] cluster. The cluster is coordinated with 3 cysteines and 1 arginine.</text>
</comment>
<dbReference type="EC" id="2.8.1.6" evidence="4 16"/>
<dbReference type="GO" id="GO:0051537">
    <property type="term" value="F:2 iron, 2 sulfur cluster binding"/>
    <property type="evidence" value="ECO:0007669"/>
    <property type="project" value="UniProtKB-KW"/>
</dbReference>
<dbReference type="Pfam" id="PF06968">
    <property type="entry name" value="BATS"/>
    <property type="match status" value="1"/>
</dbReference>
<dbReference type="GO" id="GO:0051539">
    <property type="term" value="F:4 iron, 4 sulfur cluster binding"/>
    <property type="evidence" value="ECO:0007669"/>
    <property type="project" value="UniProtKB-KW"/>
</dbReference>
<evidence type="ECO:0000256" key="9">
    <source>
        <dbReference type="ARBA" id="ARBA00022723"/>
    </source>
</evidence>
<comment type="function">
    <text evidence="14 16">Catalyzes the conversion of dethiobiotin (DTB) to biotin by the insertion of a sulfur atom into dethiobiotin via a radical-based mechanism.</text>
</comment>
<feature type="binding site" evidence="16 17">
    <location>
        <position position="199"/>
    </location>
    <ligand>
        <name>[2Fe-2S] cluster</name>
        <dbReference type="ChEBI" id="CHEBI:190135"/>
    </ligand>
</feature>
<dbReference type="HAMAP" id="MF_01694">
    <property type="entry name" value="BioB"/>
    <property type="match status" value="1"/>
</dbReference>
<evidence type="ECO:0000256" key="4">
    <source>
        <dbReference type="ARBA" id="ARBA00012236"/>
    </source>
</evidence>
<dbReference type="Gene3D" id="3.20.20.70">
    <property type="entry name" value="Aldolase class I"/>
    <property type="match status" value="1"/>
</dbReference>
<evidence type="ECO:0000259" key="18">
    <source>
        <dbReference type="PROSITE" id="PS51918"/>
    </source>
</evidence>
<proteinExistence type="inferred from homology"/>
<comment type="cofactor">
    <cofactor evidence="16 17">
        <name>[4Fe-4S] cluster</name>
        <dbReference type="ChEBI" id="CHEBI:49883"/>
    </cofactor>
    <text evidence="16 17">Binds 1 [4Fe-4S] cluster. The cluster is coordinated with 3 cysteines and an exchangeable S-adenosyl-L-methionine.</text>
</comment>
<dbReference type="GeneID" id="68363369"/>
<comment type="cofactor">
    <cofactor evidence="16">
        <name>[2Fe-2S] cluster</name>
        <dbReference type="ChEBI" id="CHEBI:190135"/>
    </cofactor>
    <text evidence="16">Binds 1 [2Fe-2S] cluster. The cluster is coordinated with 3 cysteines and 1 arginine.</text>
</comment>
<reference evidence="19 20" key="1">
    <citation type="submission" date="2020-07" db="EMBL/GenBank/DDBJ databases">
        <title>Organ Donor 1.</title>
        <authorList>
            <person name="Marsh A.J."/>
            <person name="Azcarate-Peril M.A."/>
        </authorList>
    </citation>
    <scope>NUCLEOTIDE SEQUENCE [LARGE SCALE GENOMIC DNA]</scope>
    <source>
        <strain evidence="19 20">AMC0717</strain>
    </source>
</reference>
<evidence type="ECO:0000256" key="7">
    <source>
        <dbReference type="ARBA" id="ARBA00022691"/>
    </source>
</evidence>
<keyword evidence="5 16" id="KW-0004">4Fe-4S</keyword>
<feature type="binding site" evidence="16 17">
    <location>
        <position position="139"/>
    </location>
    <ligand>
        <name>[2Fe-2S] cluster</name>
        <dbReference type="ChEBI" id="CHEBI:190135"/>
    </ligand>
</feature>
<comment type="caution">
    <text evidence="19">The sequence shown here is derived from an EMBL/GenBank/DDBJ whole genome shotgun (WGS) entry which is preliminary data.</text>
</comment>
<dbReference type="RefSeq" id="WP_041689865.1">
    <property type="nucleotide sequence ID" value="NC_014624.2"/>
</dbReference>
<dbReference type="GO" id="GO:0005506">
    <property type="term" value="F:iron ion binding"/>
    <property type="evidence" value="ECO:0007669"/>
    <property type="project" value="UniProtKB-UniRule"/>
</dbReference>
<keyword evidence="11 16" id="KW-0408">Iron</keyword>
<dbReference type="PANTHER" id="PTHR22976">
    <property type="entry name" value="BIOTIN SYNTHASE"/>
    <property type="match status" value="1"/>
</dbReference>
<dbReference type="PANTHER" id="PTHR22976:SF2">
    <property type="entry name" value="BIOTIN SYNTHASE, MITOCHONDRIAL"/>
    <property type="match status" value="1"/>
</dbReference>
<accession>A0A853JRY3</accession>
<dbReference type="CDD" id="cd01335">
    <property type="entry name" value="Radical_SAM"/>
    <property type="match status" value="1"/>
</dbReference>
<comment type="similarity">
    <text evidence="2 16">Belongs to the radical SAM superfamily. Biotin synthase family.</text>
</comment>
<dbReference type="SUPFAM" id="SSF102114">
    <property type="entry name" value="Radical SAM enzymes"/>
    <property type="match status" value="1"/>
</dbReference>
<dbReference type="SFLD" id="SFLDG01278">
    <property type="entry name" value="biotin_synthase_like"/>
    <property type="match status" value="1"/>
</dbReference>
<comment type="subunit">
    <text evidence="3 16">Homodimer.</text>
</comment>
<feature type="binding site" evidence="16 17">
    <location>
        <position position="70"/>
    </location>
    <ligand>
        <name>[4Fe-4S] cluster</name>
        <dbReference type="ChEBI" id="CHEBI:49883"/>
        <note>4Fe-4S-S-AdoMet</note>
    </ligand>
</feature>
<evidence type="ECO:0000313" key="20">
    <source>
        <dbReference type="Proteomes" id="UP000586254"/>
    </source>
</evidence>
<protein>
    <recommendedName>
        <fullName evidence="15 16">Biotin synthase</fullName>
        <ecNumber evidence="4 16">2.8.1.6</ecNumber>
    </recommendedName>
</protein>
<dbReference type="SMART" id="SM00876">
    <property type="entry name" value="BATS"/>
    <property type="match status" value="1"/>
</dbReference>
<dbReference type="PROSITE" id="PS51918">
    <property type="entry name" value="RADICAL_SAM"/>
    <property type="match status" value="1"/>
</dbReference>
<evidence type="ECO:0000256" key="12">
    <source>
        <dbReference type="ARBA" id="ARBA00023014"/>
    </source>
</evidence>
<dbReference type="InterPro" id="IPR024177">
    <property type="entry name" value="Biotin_synthase"/>
</dbReference>
<dbReference type="EMBL" id="JACCKS010000016">
    <property type="protein sequence ID" value="NZA39119.1"/>
    <property type="molecule type" value="Genomic_DNA"/>
</dbReference>
<evidence type="ECO:0000256" key="8">
    <source>
        <dbReference type="ARBA" id="ARBA00022714"/>
    </source>
</evidence>
<keyword evidence="8 16" id="KW-0001">2Fe-2S</keyword>
<dbReference type="InterPro" id="IPR058240">
    <property type="entry name" value="rSAM_sf"/>
</dbReference>